<gene>
    <name evidence="2" type="ORF">J8F10_26495</name>
</gene>
<feature type="compositionally biased region" description="Basic and acidic residues" evidence="1">
    <location>
        <begin position="63"/>
        <end position="76"/>
    </location>
</feature>
<dbReference type="Pfam" id="PF07608">
    <property type="entry name" value="DUF1571"/>
    <property type="match status" value="1"/>
</dbReference>
<dbReference type="RefSeq" id="WP_210659142.1">
    <property type="nucleotide sequence ID" value="NZ_JAGKQQ010000001.1"/>
</dbReference>
<sequence length="369" mass="39983">MIRTLAFCSLVTLLAGCSRYHSRAQGPFAKSDPPAPYGASTPKPLGNQSSLGMASSTPVRPTLSDERPLVPPRTDDLAPAGGTFSPPDIDTDASMSTLPPLRKRPDPKSGTMPSPFAPKQPNTEAPATPAPTAKPLAELKTVIATANTAWRAVDTFEATVTRREINPQGASTSEVVLFQFRREPMSVFTRTISESGKGREVVYFPKKHEDKLYLMLGQGDHKLFKAGFIVPPVSPDDARVKEKARNSIRDAGFEKALTKLADTVTKMEAGKLPADTLTLHGPVKRDEYPYPLTAVTQNLRAGGDPLFPKGGSRTYFFDLKEKSPSYGLPVLIVAADSTGKEAEYYLLEKVKLPANLTDADFNPDRLGKK</sequence>
<organism evidence="2 3">
    <name type="scientific">Gemmata palustris</name>
    <dbReference type="NCBI Taxonomy" id="2822762"/>
    <lineage>
        <taxon>Bacteria</taxon>
        <taxon>Pseudomonadati</taxon>
        <taxon>Planctomycetota</taxon>
        <taxon>Planctomycetia</taxon>
        <taxon>Gemmatales</taxon>
        <taxon>Gemmataceae</taxon>
        <taxon>Gemmata</taxon>
    </lineage>
</organism>
<evidence type="ECO:0000313" key="3">
    <source>
        <dbReference type="Proteomes" id="UP000676565"/>
    </source>
</evidence>
<reference evidence="2 3" key="1">
    <citation type="submission" date="2021-04" db="EMBL/GenBank/DDBJ databases">
        <authorList>
            <person name="Ivanova A."/>
        </authorList>
    </citation>
    <scope>NUCLEOTIDE SEQUENCE [LARGE SCALE GENOMIC DNA]</scope>
    <source>
        <strain evidence="2 3">G18</strain>
    </source>
</reference>
<keyword evidence="3" id="KW-1185">Reference proteome</keyword>
<protein>
    <submittedName>
        <fullName evidence="2">DUF1571 domain-containing protein</fullName>
    </submittedName>
</protein>
<evidence type="ECO:0000313" key="2">
    <source>
        <dbReference type="EMBL" id="MBP3958811.1"/>
    </source>
</evidence>
<proteinExistence type="predicted"/>
<evidence type="ECO:0000256" key="1">
    <source>
        <dbReference type="SAM" id="MobiDB-lite"/>
    </source>
</evidence>
<feature type="compositionally biased region" description="Polar residues" evidence="1">
    <location>
        <begin position="46"/>
        <end position="59"/>
    </location>
</feature>
<dbReference type="PROSITE" id="PS51257">
    <property type="entry name" value="PROKAR_LIPOPROTEIN"/>
    <property type="match status" value="1"/>
</dbReference>
<name>A0ABS5BYL0_9BACT</name>
<dbReference type="EMBL" id="JAGKQQ010000001">
    <property type="protein sequence ID" value="MBP3958811.1"/>
    <property type="molecule type" value="Genomic_DNA"/>
</dbReference>
<comment type="caution">
    <text evidence="2">The sequence shown here is derived from an EMBL/GenBank/DDBJ whole genome shotgun (WGS) entry which is preliminary data.</text>
</comment>
<dbReference type="InterPro" id="IPR011465">
    <property type="entry name" value="DUF1571"/>
</dbReference>
<dbReference type="Proteomes" id="UP000676565">
    <property type="component" value="Unassembled WGS sequence"/>
</dbReference>
<feature type="region of interest" description="Disordered" evidence="1">
    <location>
        <begin position="25"/>
        <end position="131"/>
    </location>
</feature>
<accession>A0ABS5BYL0</accession>